<evidence type="ECO:0000256" key="1">
    <source>
        <dbReference type="ARBA" id="ARBA00005010"/>
    </source>
</evidence>
<evidence type="ECO:0000256" key="5">
    <source>
        <dbReference type="ARBA" id="ARBA00023244"/>
    </source>
</evidence>
<comment type="pathway">
    <text evidence="1">Porphyrin-containing compound metabolism; siroheme biosynthesis; sirohydrochlorin from precorrin-2: step 1/1.</text>
</comment>
<dbReference type="AlphaFoldDB" id="A0AB33GW74"/>
<dbReference type="NCBIfam" id="TIGR01470">
    <property type="entry name" value="cysG_Nterm"/>
    <property type="match status" value="1"/>
</dbReference>
<dbReference type="Pfam" id="PF13241">
    <property type="entry name" value="NAD_binding_7"/>
    <property type="match status" value="1"/>
</dbReference>
<keyword evidence="5" id="KW-0627">Porphyrin biosynthesis</keyword>
<evidence type="ECO:0000256" key="6">
    <source>
        <dbReference type="ARBA" id="ARBA00047561"/>
    </source>
</evidence>
<evidence type="ECO:0000256" key="4">
    <source>
        <dbReference type="ARBA" id="ARBA00023027"/>
    </source>
</evidence>
<gene>
    <name evidence="8" type="ORF">AMOL_0409</name>
</gene>
<dbReference type="SUPFAM" id="SSF75615">
    <property type="entry name" value="Siroheme synthase middle domains-like"/>
    <property type="match status" value="1"/>
</dbReference>
<evidence type="ECO:0000259" key="7">
    <source>
        <dbReference type="Pfam" id="PF14824"/>
    </source>
</evidence>
<dbReference type="SUPFAM" id="SSF51735">
    <property type="entry name" value="NAD(P)-binding Rossmann-fold domains"/>
    <property type="match status" value="1"/>
</dbReference>
<dbReference type="Gene3D" id="3.40.50.720">
    <property type="entry name" value="NAD(P)-binding Rossmann-like Domain"/>
    <property type="match status" value="1"/>
</dbReference>
<reference evidence="8 9" key="1">
    <citation type="submission" date="2018-08" db="EMBL/GenBank/DDBJ databases">
        <title>Complete genome of the Arcobacter molluscorum type strain LMG 25693.</title>
        <authorList>
            <person name="Miller W.G."/>
            <person name="Yee E."/>
            <person name="Bono J.L."/>
        </authorList>
    </citation>
    <scope>NUCLEOTIDE SEQUENCE [LARGE SCALE GENOMIC DNA]</scope>
    <source>
        <strain evidence="8 9">CECT 7696</strain>
    </source>
</reference>
<dbReference type="GO" id="GO:0043115">
    <property type="term" value="F:precorrin-2 dehydrogenase activity"/>
    <property type="evidence" value="ECO:0007669"/>
    <property type="project" value="UniProtKB-EC"/>
</dbReference>
<comment type="catalytic activity">
    <reaction evidence="6">
        <text>precorrin-2 + NAD(+) = sirohydrochlorin + NADH + 2 H(+)</text>
        <dbReference type="Rhea" id="RHEA:15613"/>
        <dbReference type="ChEBI" id="CHEBI:15378"/>
        <dbReference type="ChEBI" id="CHEBI:57540"/>
        <dbReference type="ChEBI" id="CHEBI:57945"/>
        <dbReference type="ChEBI" id="CHEBI:58351"/>
        <dbReference type="ChEBI" id="CHEBI:58827"/>
        <dbReference type="EC" id="1.3.1.76"/>
    </reaction>
</comment>
<dbReference type="InterPro" id="IPR028281">
    <property type="entry name" value="Sirohaem_synthase_central"/>
</dbReference>
<evidence type="ECO:0000256" key="3">
    <source>
        <dbReference type="ARBA" id="ARBA00023002"/>
    </source>
</evidence>
<protein>
    <recommendedName>
        <fullName evidence="2">precorrin-2 dehydrogenase</fullName>
        <ecNumber evidence="2">1.3.1.76</ecNumber>
    </recommendedName>
</protein>
<organism evidence="8 9">
    <name type="scientific">Malaciobacter molluscorum LMG 25693</name>
    <dbReference type="NCBI Taxonomy" id="870501"/>
    <lineage>
        <taxon>Bacteria</taxon>
        <taxon>Pseudomonadati</taxon>
        <taxon>Campylobacterota</taxon>
        <taxon>Epsilonproteobacteria</taxon>
        <taxon>Campylobacterales</taxon>
        <taxon>Arcobacteraceae</taxon>
        <taxon>Malaciobacter</taxon>
    </lineage>
</organism>
<dbReference type="Pfam" id="PF14824">
    <property type="entry name" value="Sirohm_synth_M"/>
    <property type="match status" value="1"/>
</dbReference>
<dbReference type="PANTHER" id="PTHR35330">
    <property type="entry name" value="SIROHEME BIOSYNTHESIS PROTEIN MET8"/>
    <property type="match status" value="1"/>
</dbReference>
<name>A0AB33GW74_9BACT</name>
<dbReference type="Proteomes" id="UP000262712">
    <property type="component" value="Chromosome"/>
</dbReference>
<dbReference type="EC" id="1.3.1.76" evidence="2"/>
<proteinExistence type="predicted"/>
<evidence type="ECO:0000256" key="2">
    <source>
        <dbReference type="ARBA" id="ARBA00012400"/>
    </source>
</evidence>
<sequence length="196" mass="22858">MKNYIRANLNYLPILLNMKNKKILVVGGGVIAHRKILCLLEFSINITIISKEITKELSEIIHKYKLTYIQDNYNKKYLSNIDILVVAVNNLKLQEEIYLYTKDRKFLCNFVDFKEYSDFIFPSIIKQGDISISISTNGQSPAIAKELKNYIKSLIPLNINEFLNSMKDLRNNLPKGEKRMSLLRKKAQEYFNSLKK</sequence>
<dbReference type="Gene3D" id="3.30.160.110">
    <property type="entry name" value="Siroheme synthase, domain 2"/>
    <property type="match status" value="1"/>
</dbReference>
<keyword evidence="3" id="KW-0560">Oxidoreductase</keyword>
<evidence type="ECO:0000313" key="8">
    <source>
        <dbReference type="EMBL" id="AXX91425.1"/>
    </source>
</evidence>
<keyword evidence="4" id="KW-0520">NAD</keyword>
<dbReference type="InterPro" id="IPR006367">
    <property type="entry name" value="Sirohaem_synthase_N"/>
</dbReference>
<dbReference type="KEGG" id="amol:AMOL_0409"/>
<evidence type="ECO:0000313" key="9">
    <source>
        <dbReference type="Proteomes" id="UP000262712"/>
    </source>
</evidence>
<accession>A0AB33GW74</accession>
<dbReference type="PANTHER" id="PTHR35330:SF1">
    <property type="entry name" value="SIROHEME BIOSYNTHESIS PROTEIN MET8"/>
    <property type="match status" value="1"/>
</dbReference>
<feature type="domain" description="Siroheme synthase central" evidence="7">
    <location>
        <begin position="127"/>
        <end position="153"/>
    </location>
</feature>
<dbReference type="InterPro" id="IPR028161">
    <property type="entry name" value="Met8-like"/>
</dbReference>
<dbReference type="EMBL" id="CP032098">
    <property type="protein sequence ID" value="AXX91425.1"/>
    <property type="molecule type" value="Genomic_DNA"/>
</dbReference>
<dbReference type="GO" id="GO:0004325">
    <property type="term" value="F:ferrochelatase activity"/>
    <property type="evidence" value="ECO:0007669"/>
    <property type="project" value="InterPro"/>
</dbReference>
<dbReference type="GO" id="GO:0019354">
    <property type="term" value="P:siroheme biosynthetic process"/>
    <property type="evidence" value="ECO:0007669"/>
    <property type="project" value="InterPro"/>
</dbReference>
<dbReference type="InterPro" id="IPR036291">
    <property type="entry name" value="NAD(P)-bd_dom_sf"/>
</dbReference>